<dbReference type="HOGENOM" id="CLU_081343_1_0_1"/>
<dbReference type="Proteomes" id="UP000053989">
    <property type="component" value="Unassembled WGS sequence"/>
</dbReference>
<proteinExistence type="predicted"/>
<keyword evidence="4" id="KW-1185">Reference proteome</keyword>
<reference evidence="3 4" key="1">
    <citation type="submission" date="2014-04" db="EMBL/GenBank/DDBJ databases">
        <authorList>
            <consortium name="DOE Joint Genome Institute"/>
            <person name="Kuo A."/>
            <person name="Kohler A."/>
            <person name="Nagy L.G."/>
            <person name="Floudas D."/>
            <person name="Copeland A."/>
            <person name="Barry K.W."/>
            <person name="Cichocki N."/>
            <person name="Veneault-Fourrey C."/>
            <person name="LaButti K."/>
            <person name="Lindquist E.A."/>
            <person name="Lipzen A."/>
            <person name="Lundell T."/>
            <person name="Morin E."/>
            <person name="Murat C."/>
            <person name="Sun H."/>
            <person name="Tunlid A."/>
            <person name="Henrissat B."/>
            <person name="Grigoriev I.V."/>
            <person name="Hibbett D.S."/>
            <person name="Martin F."/>
            <person name="Nordberg H.P."/>
            <person name="Cantor M.N."/>
            <person name="Hua S.X."/>
        </authorList>
    </citation>
    <scope>NUCLEOTIDE SEQUENCE [LARGE SCALE GENOMIC DNA]</scope>
    <source>
        <strain evidence="3 4">Foug A</strain>
    </source>
</reference>
<feature type="region of interest" description="Disordered" evidence="1">
    <location>
        <begin position="172"/>
        <end position="195"/>
    </location>
</feature>
<accession>A0A0C3A561</accession>
<dbReference type="CDD" id="cd22209">
    <property type="entry name" value="EMC10"/>
    <property type="match status" value="1"/>
</dbReference>
<feature type="chain" id="PRO_5002160652" description="ER membrane protein complex subunit 10" evidence="2">
    <location>
        <begin position="22"/>
        <end position="252"/>
    </location>
</feature>
<evidence type="ECO:0000256" key="2">
    <source>
        <dbReference type="SAM" id="SignalP"/>
    </source>
</evidence>
<dbReference type="InParanoid" id="A0A0C3A561"/>
<reference evidence="4" key="2">
    <citation type="submission" date="2015-01" db="EMBL/GenBank/DDBJ databases">
        <title>Evolutionary Origins and Diversification of the Mycorrhizal Mutualists.</title>
        <authorList>
            <consortium name="DOE Joint Genome Institute"/>
            <consortium name="Mycorrhizal Genomics Consortium"/>
            <person name="Kohler A."/>
            <person name="Kuo A."/>
            <person name="Nagy L.G."/>
            <person name="Floudas D."/>
            <person name="Copeland A."/>
            <person name="Barry K.W."/>
            <person name="Cichocki N."/>
            <person name="Veneault-Fourrey C."/>
            <person name="LaButti K."/>
            <person name="Lindquist E.A."/>
            <person name="Lipzen A."/>
            <person name="Lundell T."/>
            <person name="Morin E."/>
            <person name="Murat C."/>
            <person name="Riley R."/>
            <person name="Ohm R."/>
            <person name="Sun H."/>
            <person name="Tunlid A."/>
            <person name="Henrissat B."/>
            <person name="Grigoriev I.V."/>
            <person name="Hibbett D.S."/>
            <person name="Martin F."/>
        </authorList>
    </citation>
    <scope>NUCLEOTIDE SEQUENCE [LARGE SCALE GENOMIC DNA]</scope>
    <source>
        <strain evidence="4">Foug A</strain>
    </source>
</reference>
<evidence type="ECO:0000313" key="4">
    <source>
        <dbReference type="Proteomes" id="UP000053989"/>
    </source>
</evidence>
<dbReference type="EMBL" id="KN822008">
    <property type="protein sequence ID" value="KIM68828.1"/>
    <property type="molecule type" value="Genomic_DNA"/>
</dbReference>
<dbReference type="OrthoDB" id="1894652at2759"/>
<dbReference type="Pfam" id="PF21203">
    <property type="entry name" value="ECM10"/>
    <property type="match status" value="1"/>
</dbReference>
<feature type="signal peptide" evidence="2">
    <location>
        <begin position="1"/>
        <end position="21"/>
    </location>
</feature>
<dbReference type="STRING" id="1036808.A0A0C3A561"/>
<dbReference type="PANTHER" id="PTHR39219">
    <property type="entry name" value="ER MEMBRANE PROTEIN COMPLEX SUBUNIT 10"/>
    <property type="match status" value="1"/>
</dbReference>
<keyword evidence="2" id="KW-0732">Signal</keyword>
<dbReference type="PANTHER" id="PTHR39219:SF1">
    <property type="entry name" value="ER MEMBRANE PROTEIN COMPLEX SUBUNIT 10"/>
    <property type="match status" value="1"/>
</dbReference>
<evidence type="ECO:0000256" key="1">
    <source>
        <dbReference type="SAM" id="MobiDB-lite"/>
    </source>
</evidence>
<dbReference type="AlphaFoldDB" id="A0A0C3A561"/>
<evidence type="ECO:0000313" key="3">
    <source>
        <dbReference type="EMBL" id="KIM68828.1"/>
    </source>
</evidence>
<name>A0A0C3A561_9AGAM</name>
<protein>
    <recommendedName>
        <fullName evidence="5">ER membrane protein complex subunit 10</fullName>
    </recommendedName>
</protein>
<organism evidence="3 4">
    <name type="scientific">Scleroderma citrinum Foug A</name>
    <dbReference type="NCBI Taxonomy" id="1036808"/>
    <lineage>
        <taxon>Eukaryota</taxon>
        <taxon>Fungi</taxon>
        <taxon>Dikarya</taxon>
        <taxon>Basidiomycota</taxon>
        <taxon>Agaricomycotina</taxon>
        <taxon>Agaricomycetes</taxon>
        <taxon>Agaricomycetidae</taxon>
        <taxon>Boletales</taxon>
        <taxon>Sclerodermatineae</taxon>
        <taxon>Sclerodermataceae</taxon>
        <taxon>Scleroderma</taxon>
    </lineage>
</organism>
<feature type="compositionally biased region" description="Pro residues" evidence="1">
    <location>
        <begin position="174"/>
        <end position="187"/>
    </location>
</feature>
<evidence type="ECO:0008006" key="5">
    <source>
        <dbReference type="Google" id="ProtNLM"/>
    </source>
</evidence>
<sequence length="252" mass="27238">MQLSLSLLAALSLCVVPHTYAGGNNVELQLRHRVVHPNLPVTSWSEFGTISVPSILSISPSGTPVTFVPSESLPGDLSEFAGHVDPTLDETFYQITVQKPGMSEAMWPVSVMKACLMPMSTSSSITIHVSPFGEPLGLDYFVSPVLPNGFCPPPSETSKYYPVHNTTVFVKSPRSPPAPNLRAPPPLTQDGAPISPTPEKSFLQKYWIYIAIVFVTLSECQIVYPAEQTLTPRVVISGPVEEPANKNAPNAK</sequence>
<gene>
    <name evidence="3" type="ORF">SCLCIDRAFT_1180979</name>
</gene>